<organism evidence="1 2">
    <name type="scientific">Mycobacterium [tuberculosis] TKK-01-0051</name>
    <dbReference type="NCBI Taxonomy" id="1324261"/>
    <lineage>
        <taxon>Bacteria</taxon>
        <taxon>Bacillati</taxon>
        <taxon>Actinomycetota</taxon>
        <taxon>Actinomycetes</taxon>
        <taxon>Mycobacteriales</taxon>
        <taxon>Mycobacteriaceae</taxon>
        <taxon>Mycobacterium</taxon>
        <taxon>Mycobacterium avium complex (MAC)</taxon>
    </lineage>
</organism>
<dbReference type="RefSeq" id="WP_044482871.1">
    <property type="nucleotide sequence ID" value="NZ_KK328284.1"/>
</dbReference>
<evidence type="ECO:0000313" key="1">
    <source>
        <dbReference type="EMBL" id="KBZ69289.1"/>
    </source>
</evidence>
<proteinExistence type="predicted"/>
<protein>
    <recommendedName>
        <fullName evidence="3">Extradiol ring-cleavage dioxygenase LigAB LigA subunit domain-containing protein</fullName>
    </recommendedName>
</protein>
<sequence>MSSTEISRIIEHGLASADAWQAVRTRDKQFWSKFDLSVEERELLNNSPTPDTLAKLGVPPLLAMWGSFMCNADFEASMSVGEYFEKSQQGGL</sequence>
<accession>A0A051UJ90</accession>
<dbReference type="Proteomes" id="UP000025947">
    <property type="component" value="Unassembled WGS sequence"/>
</dbReference>
<dbReference type="HOGENOM" id="CLU_2423824_0_0_11"/>
<dbReference type="EMBL" id="JLXW01000001">
    <property type="protein sequence ID" value="KBZ69289.1"/>
    <property type="molecule type" value="Genomic_DNA"/>
</dbReference>
<dbReference type="AlphaFoldDB" id="A0A051UJ90"/>
<reference evidence="1 2" key="1">
    <citation type="submission" date="2014-04" db="EMBL/GenBank/DDBJ databases">
        <title>The Genome Sequence of Mycobacterium tuberculosis TKK-01-0051.</title>
        <authorList>
            <consortium name="The Broad Institute Genomics Platform"/>
            <consortium name="The Broad Institute Genome Sequencing Center for Infectious Disease"/>
            <person name="Earl A.M."/>
            <person name="Cohen K."/>
            <person name="Pym A."/>
            <person name="Bishai W."/>
            <person name="Maharaj K."/>
            <person name="Desjardins C."/>
            <person name="Abeel T."/>
            <person name="Young S."/>
            <person name="Zeng Q."/>
            <person name="Gargeya S."/>
            <person name="Abouelleil A."/>
            <person name="Alvarado L."/>
            <person name="Chapman S.B."/>
            <person name="Gainer-Dewar J."/>
            <person name="Goldberg J."/>
            <person name="Griggs A."/>
            <person name="Gujja S."/>
            <person name="Hansen M."/>
            <person name="Howarth C."/>
            <person name="Imamovic A."/>
            <person name="Larimer J."/>
            <person name="Murphy C."/>
            <person name="Naylor J."/>
            <person name="Pearson M."/>
            <person name="Poon T.W."/>
            <person name="Priest M."/>
            <person name="Roberts A."/>
            <person name="Saif S."/>
            <person name="Shea T."/>
            <person name="Sykes S."/>
            <person name="Wortman J."/>
            <person name="Nusbaum C."/>
            <person name="Birren B."/>
        </authorList>
    </citation>
    <scope>NUCLEOTIDE SEQUENCE [LARGE SCALE GENOMIC DNA]</scope>
    <source>
        <strain evidence="1 2">TKK-01-0051</strain>
    </source>
</reference>
<evidence type="ECO:0008006" key="3">
    <source>
        <dbReference type="Google" id="ProtNLM"/>
    </source>
</evidence>
<dbReference type="PATRIC" id="fig|1324261.3.peg.5"/>
<name>A0A051UJ90_9MYCO</name>
<keyword evidence="2" id="KW-1185">Reference proteome</keyword>
<evidence type="ECO:0000313" key="2">
    <source>
        <dbReference type="Proteomes" id="UP000025947"/>
    </source>
</evidence>
<comment type="caution">
    <text evidence="1">The sequence shown here is derived from an EMBL/GenBank/DDBJ whole genome shotgun (WGS) entry which is preliminary data.</text>
</comment>
<gene>
    <name evidence="1" type="ORF">K875_00004</name>
</gene>